<organism evidence="3">
    <name type="scientific">Prunus dulcis</name>
    <name type="common">Almond</name>
    <name type="synonym">Amygdalus dulcis</name>
    <dbReference type="NCBI Taxonomy" id="3755"/>
    <lineage>
        <taxon>Eukaryota</taxon>
        <taxon>Viridiplantae</taxon>
        <taxon>Streptophyta</taxon>
        <taxon>Embryophyta</taxon>
        <taxon>Tracheophyta</taxon>
        <taxon>Spermatophyta</taxon>
        <taxon>Magnoliopsida</taxon>
        <taxon>eudicotyledons</taxon>
        <taxon>Gunneridae</taxon>
        <taxon>Pentapetalae</taxon>
        <taxon>rosids</taxon>
        <taxon>fabids</taxon>
        <taxon>Rosales</taxon>
        <taxon>Rosaceae</taxon>
        <taxon>Amygdaloideae</taxon>
        <taxon>Amygdaleae</taxon>
        <taxon>Prunus</taxon>
    </lineage>
</organism>
<evidence type="ECO:0000256" key="1">
    <source>
        <dbReference type="ARBA" id="ARBA00023303"/>
    </source>
</evidence>
<feature type="non-terminal residue" evidence="3">
    <location>
        <position position="1"/>
    </location>
</feature>
<dbReference type="SUPFAM" id="SSF81324">
    <property type="entry name" value="Voltage-gated potassium channels"/>
    <property type="match status" value="1"/>
</dbReference>
<gene>
    <name evidence="3" type="ORF">Prudu_35S000700</name>
</gene>
<protein>
    <submittedName>
        <fullName evidence="3">Cyclic nucleotide gated channel 1</fullName>
    </submittedName>
</protein>
<keyword evidence="1" id="KW-0407">Ion channel</keyword>
<dbReference type="PANTHER" id="PTHR45651">
    <property type="entry name" value="CYCLIC NUCLEOTIDE-GATED ION CHANNEL 15-RELATED-RELATED"/>
    <property type="match status" value="1"/>
</dbReference>
<sequence>VPDNTKPLFDYGIFLDSLEIGNTRHIHFPTKLCYCFWWGLRNLSNFGTNLATSNYAWENFFAILTSITGLLLFVYLIGNVQIFIQMETTKSEKLKRKNFFNQIKQKIELKGPAIEAWMAKNGIPDDMKKEIMENINQKLKEDKDADLENLF</sequence>
<keyword evidence="1" id="KW-0813">Transport</keyword>
<dbReference type="EMBL" id="AP020372">
    <property type="protein sequence ID" value="BBN67291.1"/>
    <property type="molecule type" value="Genomic_DNA"/>
</dbReference>
<keyword evidence="1" id="KW-0406">Ion transport</keyword>
<keyword evidence="2" id="KW-0472">Membrane</keyword>
<dbReference type="GO" id="GO:0034220">
    <property type="term" value="P:monoatomic ion transmembrane transport"/>
    <property type="evidence" value="ECO:0007669"/>
    <property type="project" value="UniProtKB-KW"/>
</dbReference>
<keyword evidence="2" id="KW-0812">Transmembrane</keyword>
<evidence type="ECO:0000256" key="2">
    <source>
        <dbReference type="SAM" id="Phobius"/>
    </source>
</evidence>
<keyword evidence="2" id="KW-1133">Transmembrane helix</keyword>
<feature type="transmembrane region" description="Helical" evidence="2">
    <location>
        <begin position="60"/>
        <end position="84"/>
    </location>
</feature>
<dbReference type="PANTHER" id="PTHR45651:SF68">
    <property type="entry name" value="ION TRANSPORT DOMAIN-CONTAINING PROTEIN"/>
    <property type="match status" value="1"/>
</dbReference>
<accession>A0A5H2XSN6</accession>
<dbReference type="AlphaFoldDB" id="A0A5H2XSN6"/>
<feature type="non-terminal residue" evidence="3">
    <location>
        <position position="151"/>
    </location>
</feature>
<name>A0A5H2XSN6_PRUDU</name>
<dbReference type="GO" id="GO:0016020">
    <property type="term" value="C:membrane"/>
    <property type="evidence" value="ECO:0007669"/>
    <property type="project" value="UniProtKB-SubCell"/>
</dbReference>
<reference evidence="3" key="1">
    <citation type="journal article" date="2019" name="Science">
        <title>Mutation of a bHLH transcription factor allowed almond domestication.</title>
        <authorList>
            <person name="Sanchez-Perez R."/>
            <person name="Pavan S."/>
            <person name="Mazzeo R."/>
            <person name="Moldovan C."/>
            <person name="Aiese Cigliano R."/>
            <person name="Del Cueto J."/>
            <person name="Ricciardi F."/>
            <person name="Lotti C."/>
            <person name="Ricciardi L."/>
            <person name="Dicenta F."/>
            <person name="Lopez-Marques R.L."/>
            <person name="Lindberg Moller B."/>
        </authorList>
    </citation>
    <scope>NUCLEOTIDE SEQUENCE</scope>
</reference>
<evidence type="ECO:0000313" key="3">
    <source>
        <dbReference type="EMBL" id="BBN67291.1"/>
    </source>
</evidence>
<proteinExistence type="predicted"/>